<comment type="similarity">
    <text evidence="1">Belongs to the universal stress protein A family.</text>
</comment>
<accession>A0A1C7AFS0</accession>
<evidence type="ECO:0000313" key="3">
    <source>
        <dbReference type="EMBL" id="BAU50235.1"/>
    </source>
</evidence>
<dbReference type="AlphaFoldDB" id="A0A1C7AFS0"/>
<dbReference type="PRINTS" id="PR01438">
    <property type="entry name" value="UNVRSLSTRESS"/>
</dbReference>
<dbReference type="InterPro" id="IPR014729">
    <property type="entry name" value="Rossmann-like_a/b/a_fold"/>
</dbReference>
<protein>
    <submittedName>
        <fullName evidence="3">Universal stress protein UspA</fullName>
    </submittedName>
</protein>
<evidence type="ECO:0000313" key="4">
    <source>
        <dbReference type="Proteomes" id="UP000218899"/>
    </source>
</evidence>
<keyword evidence="4" id="KW-1185">Reference proteome</keyword>
<feature type="domain" description="UspA" evidence="2">
    <location>
        <begin position="3"/>
        <end position="141"/>
    </location>
</feature>
<dbReference type="InterPro" id="IPR006016">
    <property type="entry name" value="UspA"/>
</dbReference>
<organism evidence="3 4">
    <name type="scientific">Sulfurifustis variabilis</name>
    <dbReference type="NCBI Taxonomy" id="1675686"/>
    <lineage>
        <taxon>Bacteria</taxon>
        <taxon>Pseudomonadati</taxon>
        <taxon>Pseudomonadota</taxon>
        <taxon>Gammaproteobacteria</taxon>
        <taxon>Acidiferrobacterales</taxon>
        <taxon>Acidiferrobacteraceae</taxon>
        <taxon>Sulfurifustis</taxon>
    </lineage>
</organism>
<evidence type="ECO:0000256" key="1">
    <source>
        <dbReference type="ARBA" id="ARBA00008791"/>
    </source>
</evidence>
<dbReference type="Proteomes" id="UP000218899">
    <property type="component" value="Chromosome"/>
</dbReference>
<sequence length="141" mass="15317">MYRILIAVDGSTGAEHAVQHAVRLSGECPALELHVINVQEPITAWEVRRSLRDEEIQAMQMSHGGDALRSARTRLEAAGLRYVPEVLVGPVAETILEYARKQACDQVVMGTRGLGAIHGLLVGSVAMKVLHLSEMPVTLVK</sequence>
<name>A0A1C7AFS0_9GAMM</name>
<proteinExistence type="inferred from homology"/>
<dbReference type="RefSeq" id="WP_096463030.1">
    <property type="nucleotide sequence ID" value="NZ_AP014936.1"/>
</dbReference>
<dbReference type="KEGG" id="sva:SVA_3701"/>
<dbReference type="PANTHER" id="PTHR46268:SF6">
    <property type="entry name" value="UNIVERSAL STRESS PROTEIN UP12"/>
    <property type="match status" value="1"/>
</dbReference>
<dbReference type="EMBL" id="AP014936">
    <property type="protein sequence ID" value="BAU50235.1"/>
    <property type="molecule type" value="Genomic_DNA"/>
</dbReference>
<dbReference type="InterPro" id="IPR006015">
    <property type="entry name" value="Universal_stress_UspA"/>
</dbReference>
<gene>
    <name evidence="3" type="ORF">SVA_3701</name>
</gene>
<dbReference type="CDD" id="cd00293">
    <property type="entry name" value="USP-like"/>
    <property type="match status" value="1"/>
</dbReference>
<evidence type="ECO:0000259" key="2">
    <source>
        <dbReference type="Pfam" id="PF00582"/>
    </source>
</evidence>
<dbReference type="PANTHER" id="PTHR46268">
    <property type="entry name" value="STRESS RESPONSE PROTEIN NHAX"/>
    <property type="match status" value="1"/>
</dbReference>
<dbReference type="SUPFAM" id="SSF52402">
    <property type="entry name" value="Adenine nucleotide alpha hydrolases-like"/>
    <property type="match status" value="1"/>
</dbReference>
<dbReference type="Gene3D" id="3.40.50.620">
    <property type="entry name" value="HUPs"/>
    <property type="match status" value="1"/>
</dbReference>
<reference evidence="3 4" key="1">
    <citation type="submission" date="2015-08" db="EMBL/GenBank/DDBJ databases">
        <title>Complete genome sequence of Sulfurifustis variabilis.</title>
        <authorList>
            <person name="Miura A."/>
            <person name="Kojima H."/>
            <person name="Fukui M."/>
        </authorList>
    </citation>
    <scope>NUCLEOTIDE SEQUENCE [LARGE SCALE GENOMIC DNA]</scope>
    <source>
        <strain evidence="4">skN76</strain>
    </source>
</reference>
<dbReference type="OrthoDB" id="5567285at2"/>
<dbReference type="Pfam" id="PF00582">
    <property type="entry name" value="Usp"/>
    <property type="match status" value="1"/>
</dbReference>